<keyword evidence="3 6" id="KW-0812">Transmembrane</keyword>
<evidence type="ECO:0000256" key="3">
    <source>
        <dbReference type="ARBA" id="ARBA00022692"/>
    </source>
</evidence>
<name>A0AA52EFE1_9PROT</name>
<dbReference type="PROSITE" id="PS51257">
    <property type="entry name" value="PROKAR_LIPOPROTEIN"/>
    <property type="match status" value="1"/>
</dbReference>
<keyword evidence="9" id="KW-1185">Reference proteome</keyword>
<feature type="transmembrane region" description="Helical" evidence="6">
    <location>
        <begin position="12"/>
        <end position="29"/>
    </location>
</feature>
<dbReference type="PANTHER" id="PTHR30485">
    <property type="entry name" value="NI/FE-HYDROGENASE 1 B-TYPE CYTOCHROME SUBUNIT"/>
    <property type="match status" value="1"/>
</dbReference>
<comment type="subcellular location">
    <subcellularLocation>
        <location evidence="1">Cell membrane</location>
        <topology evidence="1">Multi-pass membrane protein</topology>
    </subcellularLocation>
</comment>
<dbReference type="InterPro" id="IPR011577">
    <property type="entry name" value="Cyt_b561_bac/Ni-Hgenase"/>
</dbReference>
<evidence type="ECO:0000256" key="4">
    <source>
        <dbReference type="ARBA" id="ARBA00022989"/>
    </source>
</evidence>
<feature type="transmembrane region" description="Helical" evidence="6">
    <location>
        <begin position="197"/>
        <end position="216"/>
    </location>
</feature>
<evidence type="ECO:0000256" key="5">
    <source>
        <dbReference type="ARBA" id="ARBA00023136"/>
    </source>
</evidence>
<feature type="transmembrane region" description="Helical" evidence="6">
    <location>
        <begin position="146"/>
        <end position="168"/>
    </location>
</feature>
<dbReference type="GO" id="GO:0009055">
    <property type="term" value="F:electron transfer activity"/>
    <property type="evidence" value="ECO:0007669"/>
    <property type="project" value="InterPro"/>
</dbReference>
<organism evidence="8 9">
    <name type="scientific">Temperatibacter marinus</name>
    <dbReference type="NCBI Taxonomy" id="1456591"/>
    <lineage>
        <taxon>Bacteria</taxon>
        <taxon>Pseudomonadati</taxon>
        <taxon>Pseudomonadota</taxon>
        <taxon>Alphaproteobacteria</taxon>
        <taxon>Kordiimonadales</taxon>
        <taxon>Temperatibacteraceae</taxon>
        <taxon>Temperatibacter</taxon>
    </lineage>
</organism>
<gene>
    <name evidence="8" type="ORF">QGN29_05255</name>
</gene>
<proteinExistence type="predicted"/>
<dbReference type="InterPro" id="IPR051542">
    <property type="entry name" value="Hydrogenase_cytochrome"/>
</dbReference>
<dbReference type="GO" id="GO:0022904">
    <property type="term" value="P:respiratory electron transport chain"/>
    <property type="evidence" value="ECO:0007669"/>
    <property type="project" value="InterPro"/>
</dbReference>
<evidence type="ECO:0000256" key="2">
    <source>
        <dbReference type="ARBA" id="ARBA00022475"/>
    </source>
</evidence>
<evidence type="ECO:0000256" key="1">
    <source>
        <dbReference type="ARBA" id="ARBA00004651"/>
    </source>
</evidence>
<evidence type="ECO:0000256" key="6">
    <source>
        <dbReference type="SAM" id="Phobius"/>
    </source>
</evidence>
<accession>A0AA52EFE1</accession>
<dbReference type="InterPro" id="IPR016174">
    <property type="entry name" value="Di-haem_cyt_TM"/>
</dbReference>
<evidence type="ECO:0000259" key="7">
    <source>
        <dbReference type="Pfam" id="PF01292"/>
    </source>
</evidence>
<sequence length="217" mass="24106">MQGKVWDLATRLFHWLLVIAFAVACYSGFQDKIVGNYGDIHRRAGIFILILVLFRFIWGVVGSDTSRFSRFVKGPRSILHYVRGESQDSGDSIGHSPLGALSVMAMLVLLLTQATLGLFGTDGILFEGPLAHLVDNSERITLIHRWIGYSLMGLVGLHLAAILFYKLVKKKALVWPMISGNAEVQGTPPIMRSQWRAITVFFVSGGLVCSVIFIWLQ</sequence>
<dbReference type="RefSeq" id="WP_310799635.1">
    <property type="nucleotide sequence ID" value="NZ_CP123872.1"/>
</dbReference>
<dbReference type="SUPFAM" id="SSF81342">
    <property type="entry name" value="Transmembrane di-heme cytochromes"/>
    <property type="match status" value="1"/>
</dbReference>
<protein>
    <submittedName>
        <fullName evidence="8">Cytochrome b/b6 domain-containing protein</fullName>
    </submittedName>
</protein>
<evidence type="ECO:0000313" key="8">
    <source>
        <dbReference type="EMBL" id="WND03781.1"/>
    </source>
</evidence>
<keyword evidence="4 6" id="KW-1133">Transmembrane helix</keyword>
<feature type="domain" description="Cytochrome b561 bacterial/Ni-hydrogenase" evidence="7">
    <location>
        <begin position="5"/>
        <end position="180"/>
    </location>
</feature>
<dbReference type="GO" id="GO:0020037">
    <property type="term" value="F:heme binding"/>
    <property type="evidence" value="ECO:0007669"/>
    <property type="project" value="TreeGrafter"/>
</dbReference>
<feature type="transmembrane region" description="Helical" evidence="6">
    <location>
        <begin position="103"/>
        <end position="126"/>
    </location>
</feature>
<evidence type="ECO:0000313" key="9">
    <source>
        <dbReference type="Proteomes" id="UP001268683"/>
    </source>
</evidence>
<dbReference type="Proteomes" id="UP001268683">
    <property type="component" value="Chromosome"/>
</dbReference>
<dbReference type="KEGG" id="tmk:QGN29_05255"/>
<keyword evidence="5 6" id="KW-0472">Membrane</keyword>
<dbReference type="Pfam" id="PF01292">
    <property type="entry name" value="Ni_hydr_CYTB"/>
    <property type="match status" value="1"/>
</dbReference>
<dbReference type="Gene3D" id="1.20.950.20">
    <property type="entry name" value="Transmembrane di-heme cytochromes, Chain C"/>
    <property type="match status" value="1"/>
</dbReference>
<dbReference type="PANTHER" id="PTHR30485:SF2">
    <property type="entry name" value="BLL0597 PROTEIN"/>
    <property type="match status" value="1"/>
</dbReference>
<dbReference type="AlphaFoldDB" id="A0AA52EFE1"/>
<dbReference type="GO" id="GO:0005886">
    <property type="term" value="C:plasma membrane"/>
    <property type="evidence" value="ECO:0007669"/>
    <property type="project" value="UniProtKB-SubCell"/>
</dbReference>
<reference evidence="8" key="1">
    <citation type="submission" date="2023-04" db="EMBL/GenBank/DDBJ databases">
        <title>Complete genome sequence of Temperatibacter marinus.</title>
        <authorList>
            <person name="Rong J.-C."/>
            <person name="Yi M.-L."/>
            <person name="Zhao Q."/>
        </authorList>
    </citation>
    <scope>NUCLEOTIDE SEQUENCE</scope>
    <source>
        <strain evidence="8">NBRC 110045</strain>
    </source>
</reference>
<feature type="transmembrane region" description="Helical" evidence="6">
    <location>
        <begin position="44"/>
        <end position="61"/>
    </location>
</feature>
<dbReference type="EMBL" id="CP123872">
    <property type="protein sequence ID" value="WND03781.1"/>
    <property type="molecule type" value="Genomic_DNA"/>
</dbReference>
<keyword evidence="2" id="KW-1003">Cell membrane</keyword>